<proteinExistence type="predicted"/>
<dbReference type="InterPro" id="IPR038020">
    <property type="entry name" value="MbtH-like_sf"/>
</dbReference>
<dbReference type="PANTHER" id="PTHR38444:SF1">
    <property type="entry name" value="ENTEROBACTIN BIOSYNTHESIS PROTEIN YBDZ"/>
    <property type="match status" value="1"/>
</dbReference>
<dbReference type="Proteomes" id="UP000642673">
    <property type="component" value="Unassembled WGS sequence"/>
</dbReference>
<evidence type="ECO:0000313" key="3">
    <source>
        <dbReference type="Proteomes" id="UP000642673"/>
    </source>
</evidence>
<dbReference type="SUPFAM" id="SSF160582">
    <property type="entry name" value="MbtH-like"/>
    <property type="match status" value="1"/>
</dbReference>
<dbReference type="SMART" id="SM00923">
    <property type="entry name" value="MbtH"/>
    <property type="match status" value="1"/>
</dbReference>
<reference evidence="3" key="1">
    <citation type="journal article" date="2019" name="Int. J. Syst. Evol. Microbiol.">
        <title>The Global Catalogue of Microorganisms (GCM) 10K type strain sequencing project: providing services to taxonomists for standard genome sequencing and annotation.</title>
        <authorList>
            <consortium name="The Broad Institute Genomics Platform"/>
            <consortium name="The Broad Institute Genome Sequencing Center for Infectious Disease"/>
            <person name="Wu L."/>
            <person name="Ma J."/>
        </authorList>
    </citation>
    <scope>NUCLEOTIDE SEQUENCE [LARGE SCALE GENOMIC DNA]</scope>
    <source>
        <strain evidence="3">JCM 4738</strain>
    </source>
</reference>
<dbReference type="PANTHER" id="PTHR38444">
    <property type="entry name" value="ENTEROBACTIN BIOSYNTHESIS PROTEIN YBDZ"/>
    <property type="match status" value="1"/>
</dbReference>
<protein>
    <submittedName>
        <fullName evidence="2">Protein mbtH</fullName>
    </submittedName>
</protein>
<keyword evidence="3" id="KW-1185">Reference proteome</keyword>
<dbReference type="Gene3D" id="3.90.820.10">
    <property type="entry name" value="Structural Genomics, Unknown Function 30-nov-00 1gh9 Mol_id"/>
    <property type="match status" value="1"/>
</dbReference>
<comment type="caution">
    <text evidence="2">The sequence shown here is derived from an EMBL/GenBank/DDBJ whole genome shotgun (WGS) entry which is preliminary data.</text>
</comment>
<feature type="domain" description="MbtH-like" evidence="1">
    <location>
        <begin position="3"/>
        <end position="53"/>
    </location>
</feature>
<dbReference type="Pfam" id="PF03621">
    <property type="entry name" value="MbtH"/>
    <property type="match status" value="1"/>
</dbReference>
<gene>
    <name evidence="2" type="ORF">GCM10010347_28620</name>
</gene>
<dbReference type="RefSeq" id="WP_190184485.1">
    <property type="nucleotide sequence ID" value="NZ_BMVP01000004.1"/>
</dbReference>
<name>A0ABQ3EWC8_9ACTN</name>
<organism evidence="2 3">
    <name type="scientific">Streptomyces cirratus</name>
    <dbReference type="NCBI Taxonomy" id="68187"/>
    <lineage>
        <taxon>Bacteria</taxon>
        <taxon>Bacillati</taxon>
        <taxon>Actinomycetota</taxon>
        <taxon>Actinomycetes</taxon>
        <taxon>Kitasatosporales</taxon>
        <taxon>Streptomycetaceae</taxon>
        <taxon>Streptomyces</taxon>
    </lineage>
</organism>
<dbReference type="EMBL" id="BMVP01000004">
    <property type="protein sequence ID" value="GHB56774.1"/>
    <property type="molecule type" value="Genomic_DNA"/>
</dbReference>
<dbReference type="InterPro" id="IPR005153">
    <property type="entry name" value="MbtH-like_dom"/>
</dbReference>
<sequence length="73" mass="8131">MSNPFENDQASYTVLRNEQLQHSLWPAAQPVPAGWTPVHGPDGRQNCLDYVERNWTDMRPASLVAALSGNAPR</sequence>
<accession>A0ABQ3EWC8</accession>
<evidence type="ECO:0000313" key="2">
    <source>
        <dbReference type="EMBL" id="GHB56774.1"/>
    </source>
</evidence>
<dbReference type="InterPro" id="IPR037407">
    <property type="entry name" value="MLP_fam"/>
</dbReference>
<evidence type="ECO:0000259" key="1">
    <source>
        <dbReference type="SMART" id="SM00923"/>
    </source>
</evidence>